<name>A0AAW1UPI6_9CUCU</name>
<proteinExistence type="predicted"/>
<organism evidence="1 2">
    <name type="scientific">Henosepilachna vigintioctopunctata</name>
    <dbReference type="NCBI Taxonomy" id="420089"/>
    <lineage>
        <taxon>Eukaryota</taxon>
        <taxon>Metazoa</taxon>
        <taxon>Ecdysozoa</taxon>
        <taxon>Arthropoda</taxon>
        <taxon>Hexapoda</taxon>
        <taxon>Insecta</taxon>
        <taxon>Pterygota</taxon>
        <taxon>Neoptera</taxon>
        <taxon>Endopterygota</taxon>
        <taxon>Coleoptera</taxon>
        <taxon>Polyphaga</taxon>
        <taxon>Cucujiformia</taxon>
        <taxon>Coccinelloidea</taxon>
        <taxon>Coccinellidae</taxon>
        <taxon>Epilachninae</taxon>
        <taxon>Epilachnini</taxon>
        <taxon>Henosepilachna</taxon>
    </lineage>
</organism>
<evidence type="ECO:0000313" key="2">
    <source>
        <dbReference type="Proteomes" id="UP001431783"/>
    </source>
</evidence>
<dbReference type="Proteomes" id="UP001431783">
    <property type="component" value="Unassembled WGS sequence"/>
</dbReference>
<gene>
    <name evidence="1" type="ORF">WA026_022715</name>
</gene>
<reference evidence="1 2" key="1">
    <citation type="submission" date="2023-03" db="EMBL/GenBank/DDBJ databases">
        <title>Genome insight into feeding habits of ladybird beetles.</title>
        <authorList>
            <person name="Li H.-S."/>
            <person name="Huang Y.-H."/>
            <person name="Pang H."/>
        </authorList>
    </citation>
    <scope>NUCLEOTIDE SEQUENCE [LARGE SCALE GENOMIC DNA]</scope>
    <source>
        <strain evidence="1">SYSU_2023b</strain>
        <tissue evidence="1">Whole body</tissue>
    </source>
</reference>
<dbReference type="AlphaFoldDB" id="A0AAW1UPI6"/>
<keyword evidence="2" id="KW-1185">Reference proteome</keyword>
<accession>A0AAW1UPI6</accession>
<protein>
    <submittedName>
        <fullName evidence="1">Uncharacterized protein</fullName>
    </submittedName>
</protein>
<dbReference type="EMBL" id="JARQZJ010000080">
    <property type="protein sequence ID" value="KAK9882666.1"/>
    <property type="molecule type" value="Genomic_DNA"/>
</dbReference>
<sequence>MFNTNPILQDARVEVGNVAESTIISQQPSGTPRPTYSTGVNGLAREMTGLICMYAMKPPRGETTDTGRLVNACGAIRNPSRSPPTTRPLFRTLIRTQIYSKKLKTKEIQKRNRRFGRDKNIQRFADCVPKK</sequence>
<comment type="caution">
    <text evidence="1">The sequence shown here is derived from an EMBL/GenBank/DDBJ whole genome shotgun (WGS) entry which is preliminary data.</text>
</comment>
<evidence type="ECO:0000313" key="1">
    <source>
        <dbReference type="EMBL" id="KAK9882666.1"/>
    </source>
</evidence>